<organism evidence="15 16">
    <name type="scientific">Leucosporidium creatinivorum</name>
    <dbReference type="NCBI Taxonomy" id="106004"/>
    <lineage>
        <taxon>Eukaryota</taxon>
        <taxon>Fungi</taxon>
        <taxon>Dikarya</taxon>
        <taxon>Basidiomycota</taxon>
        <taxon>Pucciniomycotina</taxon>
        <taxon>Microbotryomycetes</taxon>
        <taxon>Leucosporidiales</taxon>
        <taxon>Leucosporidium</taxon>
    </lineage>
</organism>
<evidence type="ECO:0000256" key="2">
    <source>
        <dbReference type="ARBA" id="ARBA00004496"/>
    </source>
</evidence>
<comment type="catalytic activity">
    <reaction evidence="11">
        <text>[protein]-C-terminal L-amino acid-glycyl-phosphatidylethanolamide + H2O = [protein]-C-terminal L-amino acid-glycine + a 1,2-diacyl-sn-glycero-3-phosphoethanolamine</text>
        <dbReference type="Rhea" id="RHEA:67548"/>
        <dbReference type="Rhea" id="RHEA-COMP:17323"/>
        <dbReference type="Rhea" id="RHEA-COMP:17324"/>
        <dbReference type="ChEBI" id="CHEBI:15377"/>
        <dbReference type="ChEBI" id="CHEBI:64612"/>
        <dbReference type="ChEBI" id="CHEBI:172940"/>
        <dbReference type="ChEBI" id="CHEBI:172941"/>
    </reaction>
    <physiologicalReaction direction="left-to-right" evidence="11">
        <dbReference type="Rhea" id="RHEA:67549"/>
    </physiologicalReaction>
</comment>
<keyword evidence="6" id="KW-0645">Protease</keyword>
<feature type="compositionally biased region" description="Acidic residues" evidence="13">
    <location>
        <begin position="993"/>
        <end position="1008"/>
    </location>
</feature>
<name>A0A1Y2G049_9BASI</name>
<evidence type="ECO:0000313" key="16">
    <source>
        <dbReference type="Proteomes" id="UP000193467"/>
    </source>
</evidence>
<feature type="compositionally biased region" description="Low complexity" evidence="13">
    <location>
        <begin position="1052"/>
        <end position="1072"/>
    </location>
</feature>
<dbReference type="InterPro" id="IPR005078">
    <property type="entry name" value="Peptidase_C54"/>
</dbReference>
<dbReference type="GO" id="GO:0000423">
    <property type="term" value="P:mitophagy"/>
    <property type="evidence" value="ECO:0007669"/>
    <property type="project" value="TreeGrafter"/>
</dbReference>
<dbReference type="GO" id="GO:0004197">
    <property type="term" value="F:cysteine-type endopeptidase activity"/>
    <property type="evidence" value="ECO:0007669"/>
    <property type="project" value="TreeGrafter"/>
</dbReference>
<evidence type="ECO:0000256" key="10">
    <source>
        <dbReference type="ARBA" id="ARBA00023006"/>
    </source>
</evidence>
<dbReference type="PANTHER" id="PTHR22624:SF49">
    <property type="entry name" value="CYSTEINE PROTEASE"/>
    <property type="match status" value="1"/>
</dbReference>
<comment type="caution">
    <text evidence="15">The sequence shown here is derived from an EMBL/GenBank/DDBJ whole genome shotgun (WGS) entry which is preliminary data.</text>
</comment>
<keyword evidence="8" id="KW-0788">Thiol protease</keyword>
<dbReference type="STRING" id="106004.A0A1Y2G049"/>
<feature type="compositionally biased region" description="Polar residues" evidence="13">
    <location>
        <begin position="115"/>
        <end position="124"/>
    </location>
</feature>
<dbReference type="GO" id="GO:0035973">
    <property type="term" value="P:aggrephagy"/>
    <property type="evidence" value="ECO:0007669"/>
    <property type="project" value="TreeGrafter"/>
</dbReference>
<dbReference type="EMBL" id="MCGR01000005">
    <property type="protein sequence ID" value="ORY89815.1"/>
    <property type="molecule type" value="Genomic_DNA"/>
</dbReference>
<reference evidence="15 16" key="1">
    <citation type="submission" date="2016-07" db="EMBL/GenBank/DDBJ databases">
        <title>Pervasive Adenine N6-methylation of Active Genes in Fungi.</title>
        <authorList>
            <consortium name="DOE Joint Genome Institute"/>
            <person name="Mondo S.J."/>
            <person name="Dannebaum R.O."/>
            <person name="Kuo R.C."/>
            <person name="Labutti K."/>
            <person name="Haridas S."/>
            <person name="Kuo A."/>
            <person name="Salamov A."/>
            <person name="Ahrendt S.R."/>
            <person name="Lipzen A."/>
            <person name="Sullivan W."/>
            <person name="Andreopoulos W.B."/>
            <person name="Clum A."/>
            <person name="Lindquist E."/>
            <person name="Daum C."/>
            <person name="Ramamoorthy G.K."/>
            <person name="Gryganskyi A."/>
            <person name="Culley D."/>
            <person name="Magnuson J.K."/>
            <person name="James T.Y."/>
            <person name="O'Malley M.A."/>
            <person name="Stajich J.E."/>
            <person name="Spatafora J.W."/>
            <person name="Visel A."/>
            <person name="Grigoriev I.V."/>
        </authorList>
    </citation>
    <scope>NUCLEOTIDE SEQUENCE [LARGE SCALE GENOMIC DNA]</scope>
    <source>
        <strain evidence="15 16">62-1032</strain>
    </source>
</reference>
<dbReference type="InParanoid" id="A0A1Y2G049"/>
<feature type="region of interest" description="Disordered" evidence="13">
    <location>
        <begin position="352"/>
        <end position="440"/>
    </location>
</feature>
<dbReference type="SUPFAM" id="SSF54001">
    <property type="entry name" value="Cysteine proteinases"/>
    <property type="match status" value="1"/>
</dbReference>
<gene>
    <name evidence="15" type="ORF">BCR35DRAFT_329163</name>
</gene>
<evidence type="ECO:0000313" key="15">
    <source>
        <dbReference type="EMBL" id="ORY89815.1"/>
    </source>
</evidence>
<evidence type="ECO:0000256" key="11">
    <source>
        <dbReference type="ARBA" id="ARBA00029362"/>
    </source>
</evidence>
<feature type="region of interest" description="Disordered" evidence="13">
    <location>
        <begin position="1"/>
        <end position="333"/>
    </location>
</feature>
<evidence type="ECO:0000256" key="3">
    <source>
        <dbReference type="ARBA" id="ARBA00010958"/>
    </source>
</evidence>
<feature type="domain" description="Peptidase C54 catalytic" evidence="14">
    <location>
        <begin position="590"/>
        <end position="670"/>
    </location>
</feature>
<evidence type="ECO:0000256" key="1">
    <source>
        <dbReference type="ARBA" id="ARBA00004329"/>
    </source>
</evidence>
<proteinExistence type="inferred from homology"/>
<feature type="compositionally biased region" description="Basic residues" evidence="13">
    <location>
        <begin position="503"/>
        <end position="528"/>
    </location>
</feature>
<dbReference type="AlphaFoldDB" id="A0A1Y2G049"/>
<dbReference type="GO" id="GO:0034727">
    <property type="term" value="P:piecemeal microautophagy of the nucleus"/>
    <property type="evidence" value="ECO:0007669"/>
    <property type="project" value="TreeGrafter"/>
</dbReference>
<feature type="region of interest" description="Disordered" evidence="13">
    <location>
        <begin position="954"/>
        <end position="1135"/>
    </location>
</feature>
<dbReference type="PANTHER" id="PTHR22624">
    <property type="entry name" value="CYSTEINE PROTEASE ATG4"/>
    <property type="match status" value="1"/>
</dbReference>
<evidence type="ECO:0000256" key="7">
    <source>
        <dbReference type="ARBA" id="ARBA00022801"/>
    </source>
</evidence>
<evidence type="ECO:0000256" key="9">
    <source>
        <dbReference type="ARBA" id="ARBA00022927"/>
    </source>
</evidence>
<keyword evidence="5" id="KW-0963">Cytoplasm</keyword>
<dbReference type="GO" id="GO:0019786">
    <property type="term" value="F:protein-phosphatidylethanolamide deconjugating activity"/>
    <property type="evidence" value="ECO:0007669"/>
    <property type="project" value="InterPro"/>
</dbReference>
<dbReference type="GO" id="GO:0000407">
    <property type="term" value="C:phagophore assembly site"/>
    <property type="evidence" value="ECO:0007669"/>
    <property type="project" value="UniProtKB-SubCell"/>
</dbReference>
<feature type="compositionally biased region" description="Low complexity" evidence="13">
    <location>
        <begin position="168"/>
        <end position="180"/>
    </location>
</feature>
<keyword evidence="4" id="KW-0813">Transport</keyword>
<dbReference type="GO" id="GO:0000045">
    <property type="term" value="P:autophagosome assembly"/>
    <property type="evidence" value="ECO:0007669"/>
    <property type="project" value="TreeGrafter"/>
</dbReference>
<feature type="compositionally biased region" description="Polar residues" evidence="13">
    <location>
        <begin position="34"/>
        <end position="56"/>
    </location>
</feature>
<dbReference type="Proteomes" id="UP000193467">
    <property type="component" value="Unassembled WGS sequence"/>
</dbReference>
<feature type="region of interest" description="Disordered" evidence="13">
    <location>
        <begin position="471"/>
        <end position="578"/>
    </location>
</feature>
<comment type="subcellular location">
    <subcellularLocation>
        <location evidence="2">Cytoplasm</location>
    </subcellularLocation>
    <subcellularLocation>
        <location evidence="1">Preautophagosomal structure</location>
    </subcellularLocation>
</comment>
<feature type="compositionally biased region" description="Low complexity" evidence="13">
    <location>
        <begin position="421"/>
        <end position="432"/>
    </location>
</feature>
<evidence type="ECO:0000256" key="5">
    <source>
        <dbReference type="ARBA" id="ARBA00022490"/>
    </source>
</evidence>
<dbReference type="GO" id="GO:0015031">
    <property type="term" value="P:protein transport"/>
    <property type="evidence" value="ECO:0007669"/>
    <property type="project" value="UniProtKB-KW"/>
</dbReference>
<dbReference type="OrthoDB" id="2960936at2759"/>
<accession>A0A1Y2G049</accession>
<sequence>MPSATAASSGADSGVSAPPPPPGAAPPTSHPLGSRTNSMDRTASNEGPSTSSTGNPRRSKQREIVVLPAPPFSSAISSHPPNQPSDPLRPVNSRGSIDSVSSSAPGGGNKLSKWLSRTKSSDGQPSLLPASNPTISISPSSSAQSNLSSSSGASRGSAKLQKRRGSGDSKTSTSTNNSGSAVARGFAGLTLKGNKRGSHQGQEELGEWANADLEEEAAEEEYARGGDGKSVKSLGAKFSLRRSRSNLRMFGRGGKGRSQERDLSPTGAPATRARSRDSDAPSISPTSPYSSGNAPLASTSRDSTSLFDLTSPPLSTATNGNPLSQSQGPAAATAAAAGRIGGWFNSILHSSTGPGASTSSSNLPLSSSPSATAEPPSSPARHSFHPSPSDSTSNSAGSPSKFSLGSAGSFRLGGGGGGSPKKGSTGASNGNGAAAGGRLGPLDRMLDKAVQYFLDTDSQADRCEEDIWVLGVRHEGWRPEGGAAVEEGEERDELGAQQGDRQRKSKEGKRRSWQSGKGKRGGGGKKKPGSVDLDSLSASSTGSIPSSSSANTSPDLDAASLSRSPSPSANPSSNALAASPAPTTFGWPLAFYQDFYSRIALTYRTGFPAIPCSPNSGGGGMMNALSMSIGRGGARGGNADGLTTDSGWGCMLRTGQSLLANTLVTVHLGRVHRFALMGKQLGKDVGEWFGPSTAAGAIKALVNAFEPAGLKVVVVNDGAVYRSEVAAAARGEGGEWEKPVLVLIGLRLGIDGVNPIYHDTVKGIFQLPQSVGIAGGRPSSSYYFVGAQANSLFYIDPHHPRVTIPLRPPSSSELAALAQQIPISFHPSSSDHSDPERHHRESTITDSFVTVAPPAPSTPTTPRHSSAAAASTSRRAPAAGPPAERVLLDEYFTEAYSDQQTRSYHCEKVRKMALASLDPSMLVGFLIKNQEDWEDFSDKATELFQASKPIFSLADSPPAWMRRPSGTGAPPSDATPTRAPHSTTTPSSLLRDDDTDDFSEPEDWELDSTDASAASSSAAVQLQGIGAAGAGPSEEEDEVESIRRVEVDETTSSWHSASSGSPPPTSITSSTSALRRPPIASSTTSPLRSPDDESLVVVDPLPLPLPRPSPSSSSSPVAITESESEEGWEGVPSHS</sequence>
<feature type="compositionally biased region" description="Polar residues" evidence="13">
    <location>
        <begin position="93"/>
        <end position="104"/>
    </location>
</feature>
<evidence type="ECO:0000256" key="8">
    <source>
        <dbReference type="ARBA" id="ARBA00022807"/>
    </source>
</evidence>
<feature type="compositionally biased region" description="Polar residues" evidence="13">
    <location>
        <begin position="386"/>
        <end position="401"/>
    </location>
</feature>
<feature type="compositionally biased region" description="Low complexity" evidence="13">
    <location>
        <begin position="352"/>
        <end position="375"/>
    </location>
</feature>
<evidence type="ECO:0000256" key="4">
    <source>
        <dbReference type="ARBA" id="ARBA00022448"/>
    </source>
</evidence>
<feature type="compositionally biased region" description="Basic and acidic residues" evidence="13">
    <location>
        <begin position="221"/>
        <end position="230"/>
    </location>
</feature>
<feature type="domain" description="Peptidase C54 catalytic" evidence="14">
    <location>
        <begin position="671"/>
        <end position="938"/>
    </location>
</feature>
<dbReference type="Pfam" id="PF03416">
    <property type="entry name" value="Peptidase_C54"/>
    <property type="match status" value="2"/>
</dbReference>
<feature type="compositionally biased region" description="Basic and acidic residues" evidence="13">
    <location>
        <begin position="829"/>
        <end position="843"/>
    </location>
</feature>
<protein>
    <recommendedName>
        <fullName evidence="12">Autophagy-related protein 4</fullName>
    </recommendedName>
</protein>
<keyword evidence="16" id="KW-1185">Reference proteome</keyword>
<dbReference type="GO" id="GO:0016485">
    <property type="term" value="P:protein processing"/>
    <property type="evidence" value="ECO:0007669"/>
    <property type="project" value="TreeGrafter"/>
</dbReference>
<feature type="compositionally biased region" description="Low complexity" evidence="13">
    <location>
        <begin position="535"/>
        <end position="578"/>
    </location>
</feature>
<feature type="compositionally biased region" description="Gly residues" evidence="13">
    <location>
        <begin position="411"/>
        <end position="420"/>
    </location>
</feature>
<keyword evidence="9" id="KW-0653">Protein transport</keyword>
<evidence type="ECO:0000256" key="6">
    <source>
        <dbReference type="ARBA" id="ARBA00022670"/>
    </source>
</evidence>
<dbReference type="InterPro" id="IPR046792">
    <property type="entry name" value="Peptidase_C54_cat"/>
</dbReference>
<evidence type="ECO:0000256" key="12">
    <source>
        <dbReference type="ARBA" id="ARBA00030240"/>
    </source>
</evidence>
<feature type="compositionally biased region" description="Low complexity" evidence="13">
    <location>
        <begin position="1"/>
        <end position="16"/>
    </location>
</feature>
<feature type="compositionally biased region" description="Pro residues" evidence="13">
    <location>
        <begin position="17"/>
        <end position="29"/>
    </location>
</feature>
<evidence type="ECO:0000256" key="13">
    <source>
        <dbReference type="SAM" id="MobiDB-lite"/>
    </source>
</evidence>
<keyword evidence="7" id="KW-0378">Hydrolase</keyword>
<feature type="compositionally biased region" description="Low complexity" evidence="13">
    <location>
        <begin position="130"/>
        <end position="158"/>
    </location>
</feature>
<feature type="compositionally biased region" description="Low complexity" evidence="13">
    <location>
        <begin position="860"/>
        <end position="882"/>
    </location>
</feature>
<evidence type="ECO:0000259" key="14">
    <source>
        <dbReference type="Pfam" id="PF03416"/>
    </source>
</evidence>
<dbReference type="InterPro" id="IPR038765">
    <property type="entry name" value="Papain-like_cys_pep_sf"/>
</dbReference>
<keyword evidence="10" id="KW-0072">Autophagy</keyword>
<comment type="similarity">
    <text evidence="3">Belongs to the peptidase C54 family.</text>
</comment>
<feature type="compositionally biased region" description="Polar residues" evidence="13">
    <location>
        <begin position="281"/>
        <end position="328"/>
    </location>
</feature>
<feature type="region of interest" description="Disordered" evidence="13">
    <location>
        <begin position="825"/>
        <end position="882"/>
    </location>
</feature>